<gene>
    <name evidence="2" type="ordered locus">Os03g0222800</name>
</gene>
<dbReference type="InterPro" id="IPR008971">
    <property type="entry name" value="HSP40/DnaJ_pept-bd"/>
</dbReference>
<evidence type="ECO:0000313" key="3">
    <source>
        <dbReference type="Proteomes" id="UP000000763"/>
    </source>
</evidence>
<dbReference type="KEGG" id="dosa:Os03g0222800"/>
<sequence>KECFLFQVETIEGFKDLYIPPGTQPGERLKFAQLGAPDIKNPTIRGDHNFVINVKIPKSIRFELRVLLYFVMG</sequence>
<feature type="non-terminal residue" evidence="2">
    <location>
        <position position="1"/>
    </location>
</feature>
<evidence type="ECO:0000313" key="2">
    <source>
        <dbReference type="EMBL" id="BAH92047.1"/>
    </source>
</evidence>
<dbReference type="PANTHER" id="PTHR43096:SF26">
    <property type="entry name" value="CR-TYPE DOMAIN-CONTAINING PROTEIN"/>
    <property type="match status" value="1"/>
</dbReference>
<dbReference type="InterPro" id="IPR002939">
    <property type="entry name" value="DnaJ_C"/>
</dbReference>
<dbReference type="Proteomes" id="UP000000763">
    <property type="component" value="Chromosome 3"/>
</dbReference>
<proteinExistence type="predicted"/>
<dbReference type="AlphaFoldDB" id="C7IZW7"/>
<dbReference type="Gene3D" id="2.60.260.20">
    <property type="entry name" value="Urease metallochaperone UreE, N-terminal domain"/>
    <property type="match status" value="1"/>
</dbReference>
<protein>
    <submittedName>
        <fullName evidence="2">Os03g0222800 protein</fullName>
    </submittedName>
</protein>
<dbReference type="Pfam" id="PF01556">
    <property type="entry name" value="DnaJ_C"/>
    <property type="match status" value="1"/>
</dbReference>
<feature type="domain" description="Chaperone DnaJ C-terminal" evidence="1">
    <location>
        <begin position="7"/>
        <end position="57"/>
    </location>
</feature>
<reference evidence="2 3" key="1">
    <citation type="journal article" date="2005" name="Nature">
        <title>The map-based sequence of the rice genome.</title>
        <authorList>
            <consortium name="International rice genome sequencing project (IRGSP)"/>
            <person name="Matsumoto T."/>
            <person name="Wu J."/>
            <person name="Kanamori H."/>
            <person name="Katayose Y."/>
            <person name="Fujisawa M."/>
            <person name="Namiki N."/>
            <person name="Mizuno H."/>
            <person name="Yamamoto K."/>
            <person name="Antonio B.A."/>
            <person name="Baba T."/>
            <person name="Sakata K."/>
            <person name="Nagamura Y."/>
            <person name="Aoki H."/>
            <person name="Arikawa K."/>
            <person name="Arita K."/>
            <person name="Bito T."/>
            <person name="Chiden Y."/>
            <person name="Fujitsuka N."/>
            <person name="Fukunaka R."/>
            <person name="Hamada M."/>
            <person name="Harada C."/>
            <person name="Hayashi A."/>
            <person name="Hijishita S."/>
            <person name="Honda M."/>
            <person name="Hosokawa S."/>
            <person name="Ichikawa Y."/>
            <person name="Idonuma A."/>
            <person name="Iijima M."/>
            <person name="Ikeda M."/>
            <person name="Ikeno M."/>
            <person name="Ito K."/>
            <person name="Ito S."/>
            <person name="Ito T."/>
            <person name="Ito Y."/>
            <person name="Ito Y."/>
            <person name="Iwabuchi A."/>
            <person name="Kamiya K."/>
            <person name="Karasawa W."/>
            <person name="Kurita K."/>
            <person name="Katagiri S."/>
            <person name="Kikuta A."/>
            <person name="Kobayashi H."/>
            <person name="Kobayashi N."/>
            <person name="Machita K."/>
            <person name="Maehara T."/>
            <person name="Masukawa M."/>
            <person name="Mizubayashi T."/>
            <person name="Mukai Y."/>
            <person name="Nagasaki H."/>
            <person name="Nagata Y."/>
            <person name="Naito S."/>
            <person name="Nakashima M."/>
            <person name="Nakama Y."/>
            <person name="Nakamichi Y."/>
            <person name="Nakamura M."/>
            <person name="Meguro A."/>
            <person name="Negishi M."/>
            <person name="Ohta I."/>
            <person name="Ohta T."/>
            <person name="Okamoto M."/>
            <person name="Ono N."/>
            <person name="Saji S."/>
            <person name="Sakaguchi M."/>
            <person name="Sakai K."/>
            <person name="Shibata M."/>
            <person name="Shimokawa T."/>
            <person name="Song J."/>
            <person name="Takazaki Y."/>
            <person name="Terasawa K."/>
            <person name="Tsugane M."/>
            <person name="Tsuji K."/>
            <person name="Ueda S."/>
            <person name="Waki K."/>
            <person name="Yamagata H."/>
            <person name="Yamamoto M."/>
            <person name="Yamamoto S."/>
            <person name="Yamane H."/>
            <person name="Yoshiki S."/>
            <person name="Yoshihara R."/>
            <person name="Yukawa K."/>
            <person name="Zhong H."/>
            <person name="Yano M."/>
            <person name="Yuan Q."/>
            <person name="Ouyang S."/>
            <person name="Liu J."/>
            <person name="Jones K.M."/>
            <person name="Gansberger K."/>
            <person name="Moffat K."/>
            <person name="Hill J."/>
            <person name="Bera J."/>
            <person name="Fadrosh D."/>
            <person name="Jin S."/>
            <person name="Johri S."/>
            <person name="Kim M."/>
            <person name="Overton L."/>
            <person name="Reardon M."/>
            <person name="Tsitrin T."/>
            <person name="Vuong H."/>
            <person name="Weaver B."/>
            <person name="Ciecko A."/>
            <person name="Tallon L."/>
            <person name="Jackson J."/>
            <person name="Pai G."/>
            <person name="Aken S.V."/>
            <person name="Utterback T."/>
            <person name="Reidmuller S."/>
            <person name="Feldblyum T."/>
            <person name="Hsiao J."/>
            <person name="Zismann V."/>
            <person name="Iobst S."/>
            <person name="de Vazeille A.R."/>
            <person name="Buell C.R."/>
            <person name="Ying K."/>
            <person name="Li Y."/>
            <person name="Lu T."/>
            <person name="Huang Y."/>
            <person name="Zhao Q."/>
            <person name="Feng Q."/>
            <person name="Zhang L."/>
            <person name="Zhu J."/>
            <person name="Weng Q."/>
            <person name="Mu J."/>
            <person name="Lu Y."/>
            <person name="Fan D."/>
            <person name="Liu Y."/>
            <person name="Guan J."/>
            <person name="Zhang Y."/>
            <person name="Yu S."/>
            <person name="Liu X."/>
            <person name="Zhang Y."/>
            <person name="Hong G."/>
            <person name="Han B."/>
            <person name="Choisne N."/>
            <person name="Demange N."/>
            <person name="Orjeda G."/>
            <person name="Samain S."/>
            <person name="Cattolico L."/>
            <person name="Pelletier E."/>
            <person name="Couloux A."/>
            <person name="Segurens B."/>
            <person name="Wincker P."/>
            <person name="D'Hont A."/>
            <person name="Scarpelli C."/>
            <person name="Weissenbach J."/>
            <person name="Salanoubat M."/>
            <person name="Quetier F."/>
            <person name="Yu Y."/>
            <person name="Kim H.R."/>
            <person name="Rambo T."/>
            <person name="Currie J."/>
            <person name="Collura K."/>
            <person name="Luo M."/>
            <person name="Yang T."/>
            <person name="Ammiraju J.S.S."/>
            <person name="Engler F."/>
            <person name="Soderlund C."/>
            <person name="Wing R.A."/>
            <person name="Palmer L.E."/>
            <person name="de la Bastide M."/>
            <person name="Spiegel L."/>
            <person name="Nascimento L."/>
            <person name="Zutavern T."/>
            <person name="O'Shaughnessy A."/>
            <person name="Dike S."/>
            <person name="Dedhia N."/>
            <person name="Preston R."/>
            <person name="Balija V."/>
            <person name="McCombie W.R."/>
            <person name="Chow T."/>
            <person name="Chen H."/>
            <person name="Chung M."/>
            <person name="Chen C."/>
            <person name="Shaw J."/>
            <person name="Wu H."/>
            <person name="Hsiao K."/>
            <person name="Chao Y."/>
            <person name="Chu M."/>
            <person name="Cheng C."/>
            <person name="Hour A."/>
            <person name="Lee P."/>
            <person name="Lin S."/>
            <person name="Lin Y."/>
            <person name="Liou J."/>
            <person name="Liu S."/>
            <person name="Hsing Y."/>
            <person name="Raghuvanshi S."/>
            <person name="Mohanty A."/>
            <person name="Bharti A.K."/>
            <person name="Gaur A."/>
            <person name="Gupta V."/>
            <person name="Kumar D."/>
            <person name="Ravi V."/>
            <person name="Vij S."/>
            <person name="Kapur A."/>
            <person name="Khurana P."/>
            <person name="Khurana P."/>
            <person name="Khurana J.P."/>
            <person name="Tyagi A.K."/>
            <person name="Gaikwad K."/>
            <person name="Singh A."/>
            <person name="Dalal V."/>
            <person name="Srivastava S."/>
            <person name="Dixit A."/>
            <person name="Pal A.K."/>
            <person name="Ghazi I.A."/>
            <person name="Yadav M."/>
            <person name="Pandit A."/>
            <person name="Bhargava A."/>
            <person name="Sureshbabu K."/>
            <person name="Batra K."/>
            <person name="Sharma T.R."/>
            <person name="Mohapatra T."/>
            <person name="Singh N.K."/>
            <person name="Messing J."/>
            <person name="Nelson A.B."/>
            <person name="Fuks G."/>
            <person name="Kavchok S."/>
            <person name="Keizer G."/>
            <person name="Linton E."/>
            <person name="Llaca V."/>
            <person name="Song R."/>
            <person name="Tanyolac B."/>
            <person name="Young S."/>
            <person name="Ho-Il K."/>
            <person name="Hahn J.H."/>
            <person name="Sangsakoo G."/>
            <person name="Vanavichit A."/>
            <person name="de Mattos Luiz.A.T."/>
            <person name="Zimmer P.D."/>
            <person name="Malone G."/>
            <person name="Dellagostin O."/>
            <person name="de Oliveira A.C."/>
            <person name="Bevan M."/>
            <person name="Bancroft I."/>
            <person name="Minx P."/>
            <person name="Cordum H."/>
            <person name="Wilson R."/>
            <person name="Cheng Z."/>
            <person name="Jin W."/>
            <person name="Jiang J."/>
            <person name="Leong S.A."/>
            <person name="Iwama H."/>
            <person name="Gojobori T."/>
            <person name="Itoh T."/>
            <person name="Niimura Y."/>
            <person name="Fujii Y."/>
            <person name="Habara T."/>
            <person name="Sakai H."/>
            <person name="Sato Y."/>
            <person name="Wilson G."/>
            <person name="Kumar K."/>
            <person name="McCouch S."/>
            <person name="Juretic N."/>
            <person name="Hoen D."/>
            <person name="Wright S."/>
            <person name="Bruskiewich R."/>
            <person name="Bureau T."/>
            <person name="Miyao A."/>
            <person name="Hirochika H."/>
            <person name="Nishikawa T."/>
            <person name="Kadowaki K."/>
            <person name="Sugiura M."/>
            <person name="Burr B."/>
            <person name="Sasaki T."/>
        </authorList>
    </citation>
    <scope>NUCLEOTIDE SEQUENCE [LARGE SCALE GENOMIC DNA]</scope>
    <source>
        <strain evidence="3">cv. Nipponbare</strain>
    </source>
</reference>
<dbReference type="GO" id="GO:0051082">
    <property type="term" value="F:unfolded protein binding"/>
    <property type="evidence" value="ECO:0007669"/>
    <property type="project" value="InterPro"/>
</dbReference>
<dbReference type="PANTHER" id="PTHR43096">
    <property type="entry name" value="DNAJ HOMOLOG 1, MITOCHONDRIAL-RELATED"/>
    <property type="match status" value="1"/>
</dbReference>
<dbReference type="GO" id="GO:0006457">
    <property type="term" value="P:protein folding"/>
    <property type="evidence" value="ECO:0007669"/>
    <property type="project" value="InterPro"/>
</dbReference>
<dbReference type="SUPFAM" id="SSF49493">
    <property type="entry name" value="HSP40/DnaJ peptide-binding domain"/>
    <property type="match status" value="1"/>
</dbReference>
<organism evidence="2 3">
    <name type="scientific">Oryza sativa subsp. japonica</name>
    <name type="common">Rice</name>
    <dbReference type="NCBI Taxonomy" id="39947"/>
    <lineage>
        <taxon>Eukaryota</taxon>
        <taxon>Viridiplantae</taxon>
        <taxon>Streptophyta</taxon>
        <taxon>Embryophyta</taxon>
        <taxon>Tracheophyta</taxon>
        <taxon>Spermatophyta</taxon>
        <taxon>Magnoliopsida</taxon>
        <taxon>Liliopsida</taxon>
        <taxon>Poales</taxon>
        <taxon>Poaceae</taxon>
        <taxon>BOP clade</taxon>
        <taxon>Oryzoideae</taxon>
        <taxon>Oryzeae</taxon>
        <taxon>Oryzinae</taxon>
        <taxon>Oryza</taxon>
        <taxon>Oryza sativa</taxon>
    </lineage>
</organism>
<reference evidence="3" key="2">
    <citation type="journal article" date="2008" name="Nucleic Acids Res.">
        <title>The rice annotation project database (RAP-DB): 2008 update.</title>
        <authorList>
            <consortium name="The rice annotation project (RAP)"/>
        </authorList>
    </citation>
    <scope>GENOME REANNOTATION</scope>
    <source>
        <strain evidence="3">cv. Nipponbare</strain>
    </source>
</reference>
<accession>C7IZW7</accession>
<evidence type="ECO:0000259" key="1">
    <source>
        <dbReference type="Pfam" id="PF01556"/>
    </source>
</evidence>
<dbReference type="EMBL" id="AP008209">
    <property type="protein sequence ID" value="BAH92047.1"/>
    <property type="molecule type" value="Genomic_DNA"/>
</dbReference>
<name>C7IZW7_ORYSJ</name>